<feature type="transmembrane region" description="Helical" evidence="7">
    <location>
        <begin position="176"/>
        <end position="200"/>
    </location>
</feature>
<evidence type="ECO:0000256" key="6">
    <source>
        <dbReference type="SAM" id="MobiDB-lite"/>
    </source>
</evidence>
<keyword evidence="2" id="KW-1003">Cell membrane</keyword>
<keyword evidence="4 7" id="KW-1133">Transmembrane helix</keyword>
<feature type="transmembrane region" description="Helical" evidence="7">
    <location>
        <begin position="244"/>
        <end position="267"/>
    </location>
</feature>
<accession>A0ABV5UZ48</accession>
<dbReference type="Proteomes" id="UP001589613">
    <property type="component" value="Unassembled WGS sequence"/>
</dbReference>
<evidence type="ECO:0000313" key="9">
    <source>
        <dbReference type="Proteomes" id="UP001589613"/>
    </source>
</evidence>
<evidence type="ECO:0000256" key="3">
    <source>
        <dbReference type="ARBA" id="ARBA00022692"/>
    </source>
</evidence>
<evidence type="ECO:0000256" key="4">
    <source>
        <dbReference type="ARBA" id="ARBA00022989"/>
    </source>
</evidence>
<keyword evidence="9" id="KW-1185">Reference proteome</keyword>
<evidence type="ECO:0000313" key="8">
    <source>
        <dbReference type="EMBL" id="MFB9730839.1"/>
    </source>
</evidence>
<reference evidence="8 9" key="1">
    <citation type="submission" date="2024-09" db="EMBL/GenBank/DDBJ databases">
        <authorList>
            <person name="Sun Q."/>
            <person name="Mori K."/>
        </authorList>
    </citation>
    <scope>NUCLEOTIDE SEQUENCE [LARGE SCALE GENOMIC DNA]</scope>
    <source>
        <strain evidence="8 9">JCM 12763</strain>
    </source>
</reference>
<feature type="region of interest" description="Disordered" evidence="6">
    <location>
        <begin position="343"/>
        <end position="389"/>
    </location>
</feature>
<comment type="subcellular location">
    <subcellularLocation>
        <location evidence="1">Cell membrane</location>
        <topology evidence="1">Multi-pass membrane protein</topology>
    </subcellularLocation>
</comment>
<feature type="compositionally biased region" description="Basic residues" evidence="6">
    <location>
        <begin position="355"/>
        <end position="364"/>
    </location>
</feature>
<gene>
    <name evidence="8" type="ORF">ACFFN0_02145</name>
</gene>
<dbReference type="PANTHER" id="PTHR30213">
    <property type="entry name" value="INNER MEMBRANE PROTEIN YHJD"/>
    <property type="match status" value="1"/>
</dbReference>
<keyword evidence="5 7" id="KW-0472">Membrane</keyword>
<proteinExistence type="predicted"/>
<comment type="caution">
    <text evidence="8">The sequence shown here is derived from an EMBL/GenBank/DDBJ whole genome shotgun (WGS) entry which is preliminary data.</text>
</comment>
<keyword evidence="3 7" id="KW-0812">Transmembrane</keyword>
<sequence>MSIPRRLDELQRRHRWVGFPVAVVYKFIDDHGVYLSVLITYYGFLALFPMILLLTSVLGFVLDGEPEWRERILETAVGQFPVLGSQIGDEGFGGSTTAVVIGVVIAIWAAVRASQATLHMMNICWAVPRHQRPDPIRSPIRSLPLIAIAGLMLLGTTVGSVLAHSAGAYGVELRRMVPFMVIAASFVVAVLVFSLGMWVGTTYRVRLVEVLPGAVVAAVGWLLLQRFGITYANQIVSRSGDTYGVFAVVLGLIGFIFVAAQIVVIGVEVNVVRVKKLWPRALLGPFTSSVALTPADVRTYQDATVSTRIKDYQDVAVTFDQSDHLEQADARAAQRAAQREARRAAAAGETEDGTRRRRLMRRRRNGEATDDGVPTGDAGGPGDRPVSPR</sequence>
<dbReference type="InterPro" id="IPR017039">
    <property type="entry name" value="Virul_fac_BrkB"/>
</dbReference>
<feature type="transmembrane region" description="Helical" evidence="7">
    <location>
        <begin position="142"/>
        <end position="164"/>
    </location>
</feature>
<evidence type="ECO:0000256" key="2">
    <source>
        <dbReference type="ARBA" id="ARBA00022475"/>
    </source>
</evidence>
<evidence type="ECO:0000256" key="5">
    <source>
        <dbReference type="ARBA" id="ARBA00023136"/>
    </source>
</evidence>
<dbReference type="RefSeq" id="WP_141339361.1">
    <property type="nucleotide sequence ID" value="NZ_JBHMAX010000005.1"/>
</dbReference>
<dbReference type="Pfam" id="PF03631">
    <property type="entry name" value="Virul_fac_BrkB"/>
    <property type="match status" value="1"/>
</dbReference>
<evidence type="ECO:0000256" key="7">
    <source>
        <dbReference type="SAM" id="Phobius"/>
    </source>
</evidence>
<dbReference type="PANTHER" id="PTHR30213:SF1">
    <property type="entry name" value="INNER MEMBRANE PROTEIN YHJD"/>
    <property type="match status" value="1"/>
</dbReference>
<feature type="transmembrane region" description="Helical" evidence="7">
    <location>
        <begin position="33"/>
        <end position="62"/>
    </location>
</feature>
<organism evidence="8 9">
    <name type="scientific">Ornithinimicrobium kibberense</name>
    <dbReference type="NCBI Taxonomy" id="282060"/>
    <lineage>
        <taxon>Bacteria</taxon>
        <taxon>Bacillati</taxon>
        <taxon>Actinomycetota</taxon>
        <taxon>Actinomycetes</taxon>
        <taxon>Micrococcales</taxon>
        <taxon>Ornithinimicrobiaceae</taxon>
        <taxon>Ornithinimicrobium</taxon>
    </lineage>
</organism>
<feature type="transmembrane region" description="Helical" evidence="7">
    <location>
        <begin position="92"/>
        <end position="111"/>
    </location>
</feature>
<feature type="transmembrane region" description="Helical" evidence="7">
    <location>
        <begin position="207"/>
        <end position="224"/>
    </location>
</feature>
<name>A0ABV5UZ48_9MICO</name>
<evidence type="ECO:0000256" key="1">
    <source>
        <dbReference type="ARBA" id="ARBA00004651"/>
    </source>
</evidence>
<dbReference type="EMBL" id="JBHMAX010000005">
    <property type="protein sequence ID" value="MFB9730839.1"/>
    <property type="molecule type" value="Genomic_DNA"/>
</dbReference>
<protein>
    <submittedName>
        <fullName evidence="8">YihY/virulence factor BrkB family protein</fullName>
    </submittedName>
</protein>